<evidence type="ECO:0000259" key="3">
    <source>
        <dbReference type="Pfam" id="PF02014"/>
    </source>
</evidence>
<dbReference type="Proteomes" id="UP000183071">
    <property type="component" value="Unassembled WGS sequence"/>
</dbReference>
<reference evidence="6 8" key="2">
    <citation type="submission" date="2016-10" db="EMBL/GenBank/DDBJ databases">
        <authorList>
            <person name="Varghese N."/>
            <person name="Submissions S."/>
        </authorList>
    </citation>
    <scope>NUCLEOTIDE SEQUENCE [LARGE SCALE GENOMIC DNA]</scope>
    <source>
        <strain evidence="6 8">DSW-5</strain>
    </source>
</reference>
<feature type="signal peptide" evidence="2">
    <location>
        <begin position="1"/>
        <end position="18"/>
    </location>
</feature>
<proteinExistence type="predicted"/>
<comment type="caution">
    <text evidence="5">The sequence shown here is derived from an EMBL/GenBank/DDBJ whole genome shotgun (WGS) entry which is preliminary data.</text>
</comment>
<dbReference type="InterPro" id="IPR002861">
    <property type="entry name" value="Reeler_dom"/>
</dbReference>
<sequence length="258" mass="27251">MNKNYFFKFILLAIPVSAFLLMSSSGGRNDARSGSPGDNGASCVTCHPGPVTNASAEITSDIPDTGYLLDTDYTININTTSSSSSVGFQLTAENSSNTKIGSFTAGSGSRTINSDKSITHSTPSASGDWSFTWRSPSTDLGRVTFYSAVNASAGEGSFGGNDQVVLVNASSASLSISEAQKIDFAMYPNPASDILNIDLPIISEKVTVEFYDQIGKLAYSQNLSTNSKTVNVKDLATGIYIIKVIADGKIGTQKFIKR</sequence>
<dbReference type="PATRIC" id="fig|1300348.6.peg.2622"/>
<keyword evidence="1 2" id="KW-0732">Signal</keyword>
<dbReference type="EMBL" id="FNUE01000002">
    <property type="protein sequence ID" value="SEE56637.1"/>
    <property type="molecule type" value="Genomic_DNA"/>
</dbReference>
<dbReference type="STRING" id="1300348.I602_2620"/>
<evidence type="ECO:0000313" key="6">
    <source>
        <dbReference type="EMBL" id="SEE56637.1"/>
    </source>
</evidence>
<reference evidence="5 7" key="1">
    <citation type="submission" date="2015-07" db="EMBL/GenBank/DDBJ databases">
        <title>Genome of Polaribacter dokdonenesis DSW-5, isolated from seawater off Dokdo in Korea.</title>
        <authorList>
            <person name="Yoon K."/>
            <person name="Song J.Y."/>
            <person name="Kim J.F."/>
        </authorList>
    </citation>
    <scope>NUCLEOTIDE SEQUENCE [LARGE SCALE GENOMIC DNA]</scope>
    <source>
        <strain evidence="5 7">DSW-5</strain>
    </source>
</reference>
<dbReference type="InterPro" id="IPR026444">
    <property type="entry name" value="Secre_tail"/>
</dbReference>
<dbReference type="Pfam" id="PF18962">
    <property type="entry name" value="Por_Secre_tail"/>
    <property type="match status" value="1"/>
</dbReference>
<protein>
    <submittedName>
        <fullName evidence="6">Por secretion system C-terminal sorting domain-containing protein</fullName>
    </submittedName>
    <submittedName>
        <fullName evidence="5">Reeler region domain protein</fullName>
    </submittedName>
</protein>
<feature type="chain" id="PRO_5005860428" evidence="2">
    <location>
        <begin position="19"/>
        <end position="258"/>
    </location>
</feature>
<dbReference type="NCBIfam" id="NF041895">
    <property type="entry name" value="choice_anch_V"/>
    <property type="match status" value="1"/>
</dbReference>
<evidence type="ECO:0000259" key="4">
    <source>
        <dbReference type="Pfam" id="PF18962"/>
    </source>
</evidence>
<dbReference type="InterPro" id="IPR042307">
    <property type="entry name" value="Reeler_sf"/>
</dbReference>
<feature type="domain" description="Secretion system C-terminal sorting" evidence="4">
    <location>
        <begin position="186"/>
        <end position="256"/>
    </location>
</feature>
<feature type="domain" description="Reelin" evidence="3">
    <location>
        <begin position="64"/>
        <end position="149"/>
    </location>
</feature>
<dbReference type="OrthoDB" id="1377410at2"/>
<evidence type="ECO:0000256" key="1">
    <source>
        <dbReference type="ARBA" id="ARBA00022729"/>
    </source>
</evidence>
<name>A0A0N0UP07_9FLAO</name>
<dbReference type="AlphaFoldDB" id="A0A0N0UP07"/>
<dbReference type="Gene3D" id="2.60.40.4060">
    <property type="entry name" value="Reeler domain"/>
    <property type="match status" value="1"/>
</dbReference>
<evidence type="ECO:0000313" key="8">
    <source>
        <dbReference type="Proteomes" id="UP000183071"/>
    </source>
</evidence>
<dbReference type="Proteomes" id="UP000037716">
    <property type="component" value="Unassembled WGS sequence"/>
</dbReference>
<gene>
    <name evidence="5" type="ORF">I602_2620</name>
    <name evidence="6" type="ORF">SAMN05444353_2395</name>
</gene>
<evidence type="ECO:0000313" key="7">
    <source>
        <dbReference type="Proteomes" id="UP000037716"/>
    </source>
</evidence>
<organism evidence="5 7">
    <name type="scientific">Polaribacter dokdonensis DSW-5</name>
    <dbReference type="NCBI Taxonomy" id="1300348"/>
    <lineage>
        <taxon>Bacteria</taxon>
        <taxon>Pseudomonadati</taxon>
        <taxon>Bacteroidota</taxon>
        <taxon>Flavobacteriia</taxon>
        <taxon>Flavobacteriales</taxon>
        <taxon>Flavobacteriaceae</taxon>
    </lineage>
</organism>
<dbReference type="NCBIfam" id="TIGR04183">
    <property type="entry name" value="Por_Secre_tail"/>
    <property type="match status" value="1"/>
</dbReference>
<keyword evidence="8" id="KW-1185">Reference proteome</keyword>
<evidence type="ECO:0000313" key="5">
    <source>
        <dbReference type="EMBL" id="KOY53060.1"/>
    </source>
</evidence>
<evidence type="ECO:0000256" key="2">
    <source>
        <dbReference type="SAM" id="SignalP"/>
    </source>
</evidence>
<dbReference type="RefSeq" id="WP_053975107.1">
    <property type="nucleotide sequence ID" value="NZ_FNUE01000002.1"/>
</dbReference>
<dbReference type="EMBL" id="LGBR01000001">
    <property type="protein sequence ID" value="KOY53060.1"/>
    <property type="molecule type" value="Genomic_DNA"/>
</dbReference>
<dbReference type="Pfam" id="PF02014">
    <property type="entry name" value="Reeler"/>
    <property type="match status" value="1"/>
</dbReference>
<accession>A0A0N0UP07</accession>